<sequence>MQESLEKASIMDVSSTENWVPKLDMVFETDEKAYQFYCFYGKEMGFGVRKHLVKRRSSGLVYSRVFSCYKEGYCRTTKEGKKPRSDVRTGCKARMTVRITKDGEFRVSEFEPNHNHELMAKVDGAISDSPEDITVVVKPGKKRTAGQVFGRSSIANNIRVKKFLQYDNVQLELDQKNGTESEENCWQMMNVASLVPNIGMEFEDDDEAYQFYINYAAGVGFSVRKHLIKRRVSGMVYSRVYVCHKEGFTRNRCGQARRPRPYDRTGCPASMIIKITKNGRYRVAEFEQKHNHPLVIPTKAHLFKWQWRRGLINTQDGMADSADDSVMTQEHGKGSSDGPATSWQPELPSGSHKKKKPLDQKNFMKVGDIGAMMQYFQEKQSDDPSFYYAIRVDQDEQISSIFWSDAKSMVDFCYFGDVVCFDTTFKVRDCSRPFALFVGVNHHKQAIAFGTTLIYDESVESFKWLFQTFTMAMCGKQPKVILTDHSAEMKDAVAAVWPGTTHRFCAWHMYQNASKHLNSVFQGSPSFAKDFSHCVYDCEEEDDFSSEWKNMLEKYDLVGNDLLTRLYEDRHQWALAYGRETFCADMTSTLTNESISGALNVSQGSDLLDFLKHYEGVLGERRLLEVKSDIQANQSVSKLPSSRMLKQTIHAYTPAVYKIFQREFELSMDCMVYSSGQDESSFEFKVTDEEKTKEYKVRFDSSDGTVFCSCKKFEFVGLHCRHVLKALDMINVKELQSRYILKRWSKNAKVGSLQNNHGFPMEGYTKSCMAKHYRHLCHMLDKIAVKAAESVESYTLIESLSDQLLAQVCQILKARPPDKPETLQVIYIQLINVLGI</sequence>
<accession>A0ACB7W062</accession>
<keyword evidence="2" id="KW-1185">Reference proteome</keyword>
<dbReference type="EMBL" id="CM037015">
    <property type="protein sequence ID" value="KAH7681062.1"/>
    <property type="molecule type" value="Genomic_DNA"/>
</dbReference>
<organism evidence="1 2">
    <name type="scientific">Dioscorea alata</name>
    <name type="common">Purple yam</name>
    <dbReference type="NCBI Taxonomy" id="55571"/>
    <lineage>
        <taxon>Eukaryota</taxon>
        <taxon>Viridiplantae</taxon>
        <taxon>Streptophyta</taxon>
        <taxon>Embryophyta</taxon>
        <taxon>Tracheophyta</taxon>
        <taxon>Spermatophyta</taxon>
        <taxon>Magnoliopsida</taxon>
        <taxon>Liliopsida</taxon>
        <taxon>Dioscoreales</taxon>
        <taxon>Dioscoreaceae</taxon>
        <taxon>Dioscorea</taxon>
    </lineage>
</organism>
<evidence type="ECO:0000313" key="2">
    <source>
        <dbReference type="Proteomes" id="UP000827976"/>
    </source>
</evidence>
<reference evidence="2" key="1">
    <citation type="journal article" date="2022" name="Nat. Commun.">
        <title>Chromosome evolution and the genetic basis of agronomically important traits in greater yam.</title>
        <authorList>
            <person name="Bredeson J.V."/>
            <person name="Lyons J.B."/>
            <person name="Oniyinde I.O."/>
            <person name="Okereke N.R."/>
            <person name="Kolade O."/>
            <person name="Nnabue I."/>
            <person name="Nwadili C.O."/>
            <person name="Hribova E."/>
            <person name="Parker M."/>
            <person name="Nwogha J."/>
            <person name="Shu S."/>
            <person name="Carlson J."/>
            <person name="Kariba R."/>
            <person name="Muthemba S."/>
            <person name="Knop K."/>
            <person name="Barton G.J."/>
            <person name="Sherwood A.V."/>
            <person name="Lopez-Montes A."/>
            <person name="Asiedu R."/>
            <person name="Jamnadass R."/>
            <person name="Muchugi A."/>
            <person name="Goodstein D."/>
            <person name="Egesi C.N."/>
            <person name="Featherston J."/>
            <person name="Asfaw A."/>
            <person name="Simpson G.G."/>
            <person name="Dolezel J."/>
            <person name="Hendre P.S."/>
            <person name="Van Deynze A."/>
            <person name="Kumar P.L."/>
            <person name="Obidiegwu J.E."/>
            <person name="Bhattacharjee R."/>
            <person name="Rokhsar D.S."/>
        </authorList>
    </citation>
    <scope>NUCLEOTIDE SEQUENCE [LARGE SCALE GENOMIC DNA]</scope>
    <source>
        <strain evidence="2">cv. TDa95/00328</strain>
    </source>
</reference>
<gene>
    <name evidence="1" type="ORF">IHE45_05G035500</name>
</gene>
<proteinExistence type="predicted"/>
<comment type="caution">
    <text evidence="1">The sequence shown here is derived from an EMBL/GenBank/DDBJ whole genome shotgun (WGS) entry which is preliminary data.</text>
</comment>
<evidence type="ECO:0000313" key="1">
    <source>
        <dbReference type="EMBL" id="KAH7681062.1"/>
    </source>
</evidence>
<protein>
    <submittedName>
        <fullName evidence="1">Zinc finger SWIM domain-containing protein 3</fullName>
    </submittedName>
</protein>
<dbReference type="Proteomes" id="UP000827976">
    <property type="component" value="Chromosome 5"/>
</dbReference>
<name>A0ACB7W062_DIOAL</name>